<comment type="similarity">
    <text evidence="1">Belongs to the IWS1 family.</text>
</comment>
<dbReference type="PANTHER" id="PTHR46010">
    <property type="entry name" value="PROTEIN IWS1 HOMOLOG"/>
    <property type="match status" value="1"/>
</dbReference>
<feature type="compositionally biased region" description="Acidic residues" evidence="4">
    <location>
        <begin position="149"/>
        <end position="181"/>
    </location>
</feature>
<evidence type="ECO:0000256" key="3">
    <source>
        <dbReference type="SAM" id="Coils"/>
    </source>
</evidence>
<dbReference type="EMBL" id="REGN01008764">
    <property type="protein sequence ID" value="RNA02761.1"/>
    <property type="molecule type" value="Genomic_DNA"/>
</dbReference>
<evidence type="ECO:0000256" key="4">
    <source>
        <dbReference type="SAM" id="MobiDB-lite"/>
    </source>
</evidence>
<organism evidence="6 7">
    <name type="scientific">Brachionus plicatilis</name>
    <name type="common">Marine rotifer</name>
    <name type="synonym">Brachionus muelleri</name>
    <dbReference type="NCBI Taxonomy" id="10195"/>
    <lineage>
        <taxon>Eukaryota</taxon>
        <taxon>Metazoa</taxon>
        <taxon>Spiralia</taxon>
        <taxon>Gnathifera</taxon>
        <taxon>Rotifera</taxon>
        <taxon>Eurotatoria</taxon>
        <taxon>Monogononta</taxon>
        <taxon>Pseudotrocha</taxon>
        <taxon>Ploima</taxon>
        <taxon>Brachionidae</taxon>
        <taxon>Brachionus</taxon>
    </lineage>
</organism>
<keyword evidence="7" id="KW-1185">Reference proteome</keyword>
<evidence type="ECO:0000256" key="2">
    <source>
        <dbReference type="PROSITE-ProRule" id="PRU00649"/>
    </source>
</evidence>
<evidence type="ECO:0000256" key="1">
    <source>
        <dbReference type="ARBA" id="ARBA00037992"/>
    </source>
</evidence>
<proteinExistence type="inferred from homology"/>
<keyword evidence="2" id="KW-0539">Nucleus</keyword>
<dbReference type="PROSITE" id="PS51319">
    <property type="entry name" value="TFIIS_N"/>
    <property type="match status" value="1"/>
</dbReference>
<dbReference type="InterPro" id="IPR051037">
    <property type="entry name" value="RNAPII_TF_IWS1"/>
</dbReference>
<dbReference type="Proteomes" id="UP000276133">
    <property type="component" value="Unassembled WGS sequence"/>
</dbReference>
<feature type="region of interest" description="Disordered" evidence="4">
    <location>
        <begin position="1"/>
        <end position="212"/>
    </location>
</feature>
<dbReference type="Gene3D" id="1.20.930.10">
    <property type="entry name" value="Conserved domain common to transcription factors TFIIS, elongin A, CRSP70"/>
    <property type="match status" value="1"/>
</dbReference>
<evidence type="ECO:0000259" key="5">
    <source>
        <dbReference type="PROSITE" id="PS51319"/>
    </source>
</evidence>
<reference evidence="6 7" key="1">
    <citation type="journal article" date="2018" name="Sci. Rep.">
        <title>Genomic signatures of local adaptation to the degree of environmental predictability in rotifers.</title>
        <authorList>
            <person name="Franch-Gras L."/>
            <person name="Hahn C."/>
            <person name="Garcia-Roger E.M."/>
            <person name="Carmona M.J."/>
            <person name="Serra M."/>
            <person name="Gomez A."/>
        </authorList>
    </citation>
    <scope>NUCLEOTIDE SEQUENCE [LARGE SCALE GENOMIC DNA]</scope>
    <source>
        <strain evidence="6">HYR1</strain>
    </source>
</reference>
<keyword evidence="3" id="KW-0175">Coiled coil</keyword>
<feature type="compositionally biased region" description="Basic and acidic residues" evidence="4">
    <location>
        <begin position="16"/>
        <end position="28"/>
    </location>
</feature>
<feature type="compositionally biased region" description="Basic and acidic residues" evidence="4">
    <location>
        <begin position="424"/>
        <end position="438"/>
    </location>
</feature>
<feature type="domain" description="TFIIS N-terminal" evidence="5">
    <location>
        <begin position="295"/>
        <end position="373"/>
    </location>
</feature>
<feature type="region of interest" description="Disordered" evidence="4">
    <location>
        <begin position="395"/>
        <end position="452"/>
    </location>
</feature>
<gene>
    <name evidence="6" type="ORF">BpHYR1_003636</name>
</gene>
<sequence>MENSFEQEQQVEDEQEKSSQEEADHQENAEEEAEEEQDDADEEQEEQQEDDDELGQQQEPESAEENQDEENEAEEEVASLHSQNEDAQASDEEVASSRIKKRQILSDESDQGMKEESENEDELVAKKKKKHKKHKSHKKSHKKHKGSDEDQEDAASSQEEEDEPNEQELQEEVNDLNEEEITSGQQAESEDDTGPNEQEVRPKMSGDSNLDRVLSTQKALNKRKNRRKVDSEELNDMDTFISELISGMKNVAAEDRAANEKGLTSIGKIKMLPSVIGMLQKSDYHSAMIDLGILHAIAEWMAPLPDRSLPNIRIRETLIDALKDFGEIGSDYLKSSGVGKAVMFLYKHSKETKQNKQKLEKLIHNWSRPIFNLDANFKQLSKEERLQRDIEQVRSMRRNSADGPGQSVDEILSVRDKKKRKNRPGLESDRSEAEDPNRVLRPGDPGFIPRARVPVPTHKDYIIRPKSNVDVSESSSKKIKKAETRLEKHQKKFVEFKRTNKFHRAVTMSVNDKG</sequence>
<dbReference type="GO" id="GO:0016973">
    <property type="term" value="P:poly(A)+ mRNA export from nucleus"/>
    <property type="evidence" value="ECO:0007669"/>
    <property type="project" value="TreeGrafter"/>
</dbReference>
<dbReference type="Pfam" id="PF08711">
    <property type="entry name" value="Med26"/>
    <property type="match status" value="1"/>
</dbReference>
<dbReference type="InterPro" id="IPR017923">
    <property type="entry name" value="TFIIS_N"/>
</dbReference>
<dbReference type="PANTHER" id="PTHR46010:SF1">
    <property type="entry name" value="PROTEIN IWS1 HOMOLOG"/>
    <property type="match status" value="1"/>
</dbReference>
<accession>A0A3M7PVI4</accession>
<dbReference type="GO" id="GO:0005634">
    <property type="term" value="C:nucleus"/>
    <property type="evidence" value="ECO:0007669"/>
    <property type="project" value="UniProtKB-SubCell"/>
</dbReference>
<dbReference type="InterPro" id="IPR035441">
    <property type="entry name" value="TFIIS/LEDGF_dom_sf"/>
</dbReference>
<feature type="compositionally biased region" description="Acidic residues" evidence="4">
    <location>
        <begin position="61"/>
        <end position="77"/>
    </location>
</feature>
<name>A0A3M7PVI4_BRAPC</name>
<dbReference type="AlphaFoldDB" id="A0A3M7PVI4"/>
<evidence type="ECO:0000313" key="6">
    <source>
        <dbReference type="EMBL" id="RNA02761.1"/>
    </source>
</evidence>
<dbReference type="OrthoDB" id="21124at2759"/>
<feature type="coiled-coil region" evidence="3">
    <location>
        <begin position="472"/>
        <end position="499"/>
    </location>
</feature>
<evidence type="ECO:0000313" key="7">
    <source>
        <dbReference type="Proteomes" id="UP000276133"/>
    </source>
</evidence>
<protein>
    <submittedName>
        <fullName evidence="6">IWS1-like protein</fullName>
    </submittedName>
</protein>
<comment type="subcellular location">
    <subcellularLocation>
        <location evidence="2">Nucleus</location>
    </subcellularLocation>
</comment>
<comment type="caution">
    <text evidence="6">The sequence shown here is derived from an EMBL/GenBank/DDBJ whole genome shotgun (WGS) entry which is preliminary data.</text>
</comment>
<feature type="compositionally biased region" description="Acidic residues" evidence="4">
    <location>
        <begin position="29"/>
        <end position="54"/>
    </location>
</feature>
<feature type="compositionally biased region" description="Basic residues" evidence="4">
    <location>
        <begin position="126"/>
        <end position="145"/>
    </location>
</feature>
<dbReference type="STRING" id="10195.A0A3M7PVI4"/>